<organism evidence="1 2">
    <name type="scientific">Thalassotalea agarivorans</name>
    <name type="common">Thalassomonas agarivorans</name>
    <dbReference type="NCBI Taxonomy" id="349064"/>
    <lineage>
        <taxon>Bacteria</taxon>
        <taxon>Pseudomonadati</taxon>
        <taxon>Pseudomonadota</taxon>
        <taxon>Gammaproteobacteria</taxon>
        <taxon>Alteromonadales</taxon>
        <taxon>Colwelliaceae</taxon>
        <taxon>Thalassotalea</taxon>
    </lineage>
</organism>
<proteinExistence type="predicted"/>
<dbReference type="RefSeq" id="WP_093327640.1">
    <property type="nucleotide sequence ID" value="NZ_AP027363.1"/>
</dbReference>
<dbReference type="EMBL" id="FOHK01000003">
    <property type="protein sequence ID" value="SES91348.1"/>
    <property type="molecule type" value="Genomic_DNA"/>
</dbReference>
<evidence type="ECO:0000313" key="1">
    <source>
        <dbReference type="EMBL" id="SES91348.1"/>
    </source>
</evidence>
<dbReference type="Proteomes" id="UP000199308">
    <property type="component" value="Unassembled WGS sequence"/>
</dbReference>
<sequence length="129" mass="14445">MVSIILDLFAPKAKAMMNVELNGSFDSFIEYLSKEHKILNQSADRRKFRVKGSFFSDLRATKVIVGSKANPKHYGKVGFDLEVIYLDSNQVQLLAEERVILGYLELKAVVIALSKMLEDLTSSSNTKAT</sequence>
<accession>A0A1I0AB06</accession>
<evidence type="ECO:0000313" key="2">
    <source>
        <dbReference type="Proteomes" id="UP000199308"/>
    </source>
</evidence>
<keyword evidence="2" id="KW-1185">Reference proteome</keyword>
<dbReference type="OrthoDB" id="9882685at2"/>
<name>A0A1I0AB06_THASX</name>
<gene>
    <name evidence="1" type="ORF">SAMN05660429_00642</name>
</gene>
<dbReference type="AlphaFoldDB" id="A0A1I0AB06"/>
<reference evidence="1 2" key="1">
    <citation type="submission" date="2016-10" db="EMBL/GenBank/DDBJ databases">
        <authorList>
            <person name="de Groot N.N."/>
        </authorList>
    </citation>
    <scope>NUCLEOTIDE SEQUENCE [LARGE SCALE GENOMIC DNA]</scope>
    <source>
        <strain evidence="1 2">DSM 19706</strain>
    </source>
</reference>
<protein>
    <submittedName>
        <fullName evidence="1">Uncharacterized protein</fullName>
    </submittedName>
</protein>